<dbReference type="EMBL" id="AOJE01000012">
    <property type="protein sequence ID" value="ELZ42235.1"/>
    <property type="molecule type" value="Genomic_DNA"/>
</dbReference>
<evidence type="ECO:0000256" key="2">
    <source>
        <dbReference type="ARBA" id="ARBA00023163"/>
    </source>
</evidence>
<sequence>MASQTHSRTEERVTYVEFSLSSPTHPFVAVSALEGGETQLREFVPRGGGSYAEFFSISDVEPETVLSLARDHPSADGTLVERFEDGGLFEFVVDDHCPAVFLGEAGALPRTVEASGGSGTIGAEVPPSEDAGTIVDRFLDAYSDAELTRKRGQSYRTPIFGQRCLRAALDDDLTDRQRDIIETAHEAGYYDWPREVTAEELAERFDISPPTFHQHLRTAEQKLIAMTLRRT</sequence>
<dbReference type="Proteomes" id="UP000011514">
    <property type="component" value="Unassembled WGS sequence"/>
</dbReference>
<dbReference type="PANTHER" id="PTHR34236">
    <property type="entry name" value="DIMETHYL SULFOXIDE REDUCTASE TRANSCRIPTIONAL ACTIVATOR"/>
    <property type="match status" value="1"/>
</dbReference>
<keyword evidence="6" id="KW-1185">Reference proteome</keyword>
<dbReference type="Pfam" id="PF15915">
    <property type="entry name" value="BAT"/>
    <property type="match status" value="1"/>
</dbReference>
<protein>
    <submittedName>
        <fullName evidence="5">Bacterio-opsin activator HTH domain-containing protein</fullName>
    </submittedName>
</protein>
<evidence type="ECO:0000256" key="1">
    <source>
        <dbReference type="ARBA" id="ARBA00023015"/>
    </source>
</evidence>
<evidence type="ECO:0000259" key="3">
    <source>
        <dbReference type="Pfam" id="PF04967"/>
    </source>
</evidence>
<dbReference type="InterPro" id="IPR013324">
    <property type="entry name" value="RNA_pol_sigma_r3/r4-like"/>
</dbReference>
<dbReference type="InterPro" id="IPR031803">
    <property type="entry name" value="BAT_GAF/HTH-assoc"/>
</dbReference>
<dbReference type="PANTHER" id="PTHR34236:SF1">
    <property type="entry name" value="DIMETHYL SULFOXIDE REDUCTASE TRANSCRIPTIONAL ACTIVATOR"/>
    <property type="match status" value="1"/>
</dbReference>
<dbReference type="InterPro" id="IPR007050">
    <property type="entry name" value="HTH_bacterioopsin"/>
</dbReference>
<dbReference type="STRING" id="1227484.C471_04315"/>
<keyword evidence="2" id="KW-0804">Transcription</keyword>
<dbReference type="eggNOG" id="arCOG02279">
    <property type="taxonomic scope" value="Archaea"/>
</dbReference>
<dbReference type="RefSeq" id="WP_004046812.1">
    <property type="nucleotide sequence ID" value="NZ_AOJE01000012.1"/>
</dbReference>
<feature type="domain" description="Bacterioopsin transcriptional activator GAF and HTH associated" evidence="4">
    <location>
        <begin position="12"/>
        <end position="153"/>
    </location>
</feature>
<keyword evidence="1" id="KW-0805">Transcription regulation</keyword>
<evidence type="ECO:0000259" key="4">
    <source>
        <dbReference type="Pfam" id="PF15915"/>
    </source>
</evidence>
<name>M0E361_9EURY</name>
<reference evidence="5 6" key="1">
    <citation type="journal article" date="2014" name="PLoS Genet.">
        <title>Phylogenetically driven sequencing of extremely halophilic archaea reveals strategies for static and dynamic osmo-response.</title>
        <authorList>
            <person name="Becker E.A."/>
            <person name="Seitzer P.M."/>
            <person name="Tritt A."/>
            <person name="Larsen D."/>
            <person name="Krusor M."/>
            <person name="Yao A.I."/>
            <person name="Wu D."/>
            <person name="Madern D."/>
            <person name="Eisen J.A."/>
            <person name="Darling A.E."/>
            <person name="Facciotti M.T."/>
        </authorList>
    </citation>
    <scope>NUCLEOTIDE SEQUENCE [LARGE SCALE GENOMIC DNA]</scope>
    <source>
        <strain evidence="5 6">DSM 1137</strain>
    </source>
</reference>
<feature type="domain" description="HTH bat-type" evidence="3">
    <location>
        <begin position="173"/>
        <end position="225"/>
    </location>
</feature>
<evidence type="ECO:0000313" key="6">
    <source>
        <dbReference type="Proteomes" id="UP000011514"/>
    </source>
</evidence>
<proteinExistence type="predicted"/>
<dbReference type="AlphaFoldDB" id="M0E361"/>
<dbReference type="Pfam" id="PF04967">
    <property type="entry name" value="HTH_10"/>
    <property type="match status" value="1"/>
</dbReference>
<accession>M0E361</accession>
<dbReference type="PATRIC" id="fig|1227484.4.peg.888"/>
<dbReference type="SUPFAM" id="SSF88659">
    <property type="entry name" value="Sigma3 and sigma4 domains of RNA polymerase sigma factors"/>
    <property type="match status" value="1"/>
</dbReference>
<organism evidence="5 6">
    <name type="scientific">Halorubrum saccharovorum DSM 1137</name>
    <dbReference type="NCBI Taxonomy" id="1227484"/>
    <lineage>
        <taxon>Archaea</taxon>
        <taxon>Methanobacteriati</taxon>
        <taxon>Methanobacteriota</taxon>
        <taxon>Stenosarchaea group</taxon>
        <taxon>Halobacteria</taxon>
        <taxon>Halobacteriales</taxon>
        <taxon>Haloferacaceae</taxon>
        <taxon>Halorubrum</taxon>
    </lineage>
</organism>
<comment type="caution">
    <text evidence="5">The sequence shown here is derived from an EMBL/GenBank/DDBJ whole genome shotgun (WGS) entry which is preliminary data.</text>
</comment>
<evidence type="ECO:0000313" key="5">
    <source>
        <dbReference type="EMBL" id="ELZ42235.1"/>
    </source>
</evidence>
<dbReference type="InterPro" id="IPR036388">
    <property type="entry name" value="WH-like_DNA-bd_sf"/>
</dbReference>
<gene>
    <name evidence="5" type="ORF">C471_04315</name>
</gene>
<dbReference type="Gene3D" id="1.10.10.10">
    <property type="entry name" value="Winged helix-like DNA-binding domain superfamily/Winged helix DNA-binding domain"/>
    <property type="match status" value="1"/>
</dbReference>
<dbReference type="OrthoDB" id="165911at2157"/>